<dbReference type="Proteomes" id="UP001189429">
    <property type="component" value="Unassembled WGS sequence"/>
</dbReference>
<gene>
    <name evidence="2" type="ORF">PCOR1329_LOCUS63408</name>
</gene>
<evidence type="ECO:0000313" key="3">
    <source>
        <dbReference type="Proteomes" id="UP001189429"/>
    </source>
</evidence>
<organism evidence="2 3">
    <name type="scientific">Prorocentrum cordatum</name>
    <dbReference type="NCBI Taxonomy" id="2364126"/>
    <lineage>
        <taxon>Eukaryota</taxon>
        <taxon>Sar</taxon>
        <taxon>Alveolata</taxon>
        <taxon>Dinophyceae</taxon>
        <taxon>Prorocentrales</taxon>
        <taxon>Prorocentraceae</taxon>
        <taxon>Prorocentrum</taxon>
    </lineage>
</organism>
<reference evidence="2" key="1">
    <citation type="submission" date="2023-10" db="EMBL/GenBank/DDBJ databases">
        <authorList>
            <person name="Chen Y."/>
            <person name="Shah S."/>
            <person name="Dougan E. K."/>
            <person name="Thang M."/>
            <person name="Chan C."/>
        </authorList>
    </citation>
    <scope>NUCLEOTIDE SEQUENCE [LARGE SCALE GENOMIC DNA]</scope>
</reference>
<feature type="region of interest" description="Disordered" evidence="1">
    <location>
        <begin position="25"/>
        <end position="61"/>
    </location>
</feature>
<evidence type="ECO:0000256" key="1">
    <source>
        <dbReference type="SAM" id="MobiDB-lite"/>
    </source>
</evidence>
<proteinExistence type="predicted"/>
<evidence type="ECO:0000313" key="2">
    <source>
        <dbReference type="EMBL" id="CAK0880188.1"/>
    </source>
</evidence>
<protein>
    <submittedName>
        <fullName evidence="2">Uncharacterized protein</fullName>
    </submittedName>
</protein>
<dbReference type="EMBL" id="CAUYUJ010018048">
    <property type="protein sequence ID" value="CAK0880188.1"/>
    <property type="molecule type" value="Genomic_DNA"/>
</dbReference>
<name>A0ABN9W5F6_9DINO</name>
<sequence>MDPLLFRQRLSELAAEYAGLHAVADRARRGSEGGRASQASLAELAEGVPPTGPGGDAEDPVAKLGVEPAAQLATVAVPGGRVPAERAAAERAEIRLSGGALCLERGDGPRSLSRQGCCGEDQALCVEEAEGAVRRGCD</sequence>
<keyword evidence="3" id="KW-1185">Reference proteome</keyword>
<accession>A0ABN9W5F6</accession>
<comment type="caution">
    <text evidence="2">The sequence shown here is derived from an EMBL/GenBank/DDBJ whole genome shotgun (WGS) entry which is preliminary data.</text>
</comment>